<organism evidence="1 2">
    <name type="scientific">Flavobacterium azooxidireducens</name>
    <dbReference type="NCBI Taxonomy" id="1871076"/>
    <lineage>
        <taxon>Bacteria</taxon>
        <taxon>Pseudomonadati</taxon>
        <taxon>Bacteroidota</taxon>
        <taxon>Flavobacteriia</taxon>
        <taxon>Flavobacteriales</taxon>
        <taxon>Flavobacteriaceae</taxon>
        <taxon>Flavobacterium</taxon>
    </lineage>
</organism>
<evidence type="ECO:0008006" key="3">
    <source>
        <dbReference type="Google" id="ProtNLM"/>
    </source>
</evidence>
<proteinExistence type="predicted"/>
<accession>A0ABY4KD37</accession>
<dbReference type="RefSeq" id="WP_248432624.1">
    <property type="nucleotide sequence ID" value="NZ_CP096205.1"/>
</dbReference>
<dbReference type="Proteomes" id="UP000830583">
    <property type="component" value="Chromosome"/>
</dbReference>
<reference evidence="1" key="1">
    <citation type="submission" date="2022-04" db="EMBL/GenBank/DDBJ databases">
        <title>Consumption of N2O by Flavobacterium azooxidireducens sp. nov. isolated from Decomposing Leaf Litter of Phragmites australis (Cav.).</title>
        <authorList>
            <person name="Behrendt U."/>
            <person name="Spanner T."/>
            <person name="Augustin J."/>
            <person name="Horn M.A."/>
            <person name="Kolb S."/>
            <person name="Ulrich A."/>
        </authorList>
    </citation>
    <scope>NUCLEOTIDE SEQUENCE</scope>
    <source>
        <strain evidence="1">IGB 4-14</strain>
    </source>
</reference>
<protein>
    <recommendedName>
        <fullName evidence="3">DUF4082 domain-containing protein</fullName>
    </recommendedName>
</protein>
<gene>
    <name evidence="1" type="ORF">M0M57_08705</name>
</gene>
<evidence type="ECO:0000313" key="2">
    <source>
        <dbReference type="Proteomes" id="UP000830583"/>
    </source>
</evidence>
<keyword evidence="2" id="KW-1185">Reference proteome</keyword>
<sequence>MKNYIKNIGLLFIAMGLFSCSSDDDTNNETTFTEENFFNGYLQATGFDEEIEIVELPNIFDGSEFGLDFTPKVKGKITALKVKLPAVNPTLRITIWNKETNTILRTEIVNVATANSELSFDIPDVELIKDNQYAITMNTTDYFSRKNTADEPVNYPIVVGNIQINAFKFNFTASQTYPSETGDDFYDGDLSFDFIQTE</sequence>
<dbReference type="EMBL" id="CP096205">
    <property type="protein sequence ID" value="UPQ77713.1"/>
    <property type="molecule type" value="Genomic_DNA"/>
</dbReference>
<dbReference type="PROSITE" id="PS51257">
    <property type="entry name" value="PROKAR_LIPOPROTEIN"/>
    <property type="match status" value="1"/>
</dbReference>
<evidence type="ECO:0000313" key="1">
    <source>
        <dbReference type="EMBL" id="UPQ77713.1"/>
    </source>
</evidence>
<name>A0ABY4KD37_9FLAO</name>